<evidence type="ECO:0000256" key="1">
    <source>
        <dbReference type="ARBA" id="ARBA00001974"/>
    </source>
</evidence>
<dbReference type="SUPFAM" id="SSF55424">
    <property type="entry name" value="FAD/NAD-linked reductases, dimerisation (C-terminal) domain"/>
    <property type="match status" value="1"/>
</dbReference>
<dbReference type="PANTHER" id="PTHR43557:SF2">
    <property type="entry name" value="RIESKE DOMAIN-CONTAINING PROTEIN-RELATED"/>
    <property type="match status" value="1"/>
</dbReference>
<accession>A0A545T3Z2</accession>
<name>A0A545T3Z2_9PROT</name>
<evidence type="ECO:0000256" key="3">
    <source>
        <dbReference type="ARBA" id="ARBA00022827"/>
    </source>
</evidence>
<dbReference type="InterPro" id="IPR016156">
    <property type="entry name" value="FAD/NAD-linked_Rdtase_dimer_sf"/>
</dbReference>
<keyword evidence="8" id="KW-1185">Reference proteome</keyword>
<dbReference type="RefSeq" id="WP_142899462.1">
    <property type="nucleotide sequence ID" value="NZ_ML660064.1"/>
</dbReference>
<keyword evidence="4" id="KW-0560">Oxidoreductase</keyword>
<proteinExistence type="predicted"/>
<dbReference type="Proteomes" id="UP000315252">
    <property type="component" value="Unassembled WGS sequence"/>
</dbReference>
<dbReference type="InterPro" id="IPR050446">
    <property type="entry name" value="FAD-oxidoreductase/Apoptosis"/>
</dbReference>
<dbReference type="Pfam" id="PF07992">
    <property type="entry name" value="Pyr_redox_2"/>
    <property type="match status" value="1"/>
</dbReference>
<evidence type="ECO:0000313" key="8">
    <source>
        <dbReference type="Proteomes" id="UP000315252"/>
    </source>
</evidence>
<dbReference type="Pfam" id="PF14759">
    <property type="entry name" value="Reductase_C"/>
    <property type="match status" value="1"/>
</dbReference>
<evidence type="ECO:0000313" key="7">
    <source>
        <dbReference type="EMBL" id="TQV71915.1"/>
    </source>
</evidence>
<protein>
    <submittedName>
        <fullName evidence="7">Pyridine nucleotide-disulfide oxidoreductase</fullName>
    </submittedName>
</protein>
<keyword evidence="3" id="KW-0274">FAD</keyword>
<evidence type="ECO:0000256" key="4">
    <source>
        <dbReference type="ARBA" id="ARBA00023002"/>
    </source>
</evidence>
<gene>
    <name evidence="7" type="ORF">FKG95_26430</name>
</gene>
<feature type="domain" description="Reductase C-terminal" evidence="6">
    <location>
        <begin position="327"/>
        <end position="411"/>
    </location>
</feature>
<evidence type="ECO:0000259" key="6">
    <source>
        <dbReference type="Pfam" id="PF14759"/>
    </source>
</evidence>
<organism evidence="7 8">
    <name type="scientific">Denitrobaculum tricleocarpae</name>
    <dbReference type="NCBI Taxonomy" id="2591009"/>
    <lineage>
        <taxon>Bacteria</taxon>
        <taxon>Pseudomonadati</taxon>
        <taxon>Pseudomonadota</taxon>
        <taxon>Alphaproteobacteria</taxon>
        <taxon>Rhodospirillales</taxon>
        <taxon>Rhodospirillaceae</taxon>
        <taxon>Denitrobaculum</taxon>
    </lineage>
</organism>
<keyword evidence="2" id="KW-0285">Flavoprotein</keyword>
<comment type="caution">
    <text evidence="7">The sequence shown here is derived from an EMBL/GenBank/DDBJ whole genome shotgun (WGS) entry which is preliminary data.</text>
</comment>
<comment type="cofactor">
    <cofactor evidence="1">
        <name>FAD</name>
        <dbReference type="ChEBI" id="CHEBI:57692"/>
    </cofactor>
</comment>
<dbReference type="GO" id="GO:0005737">
    <property type="term" value="C:cytoplasm"/>
    <property type="evidence" value="ECO:0007669"/>
    <property type="project" value="TreeGrafter"/>
</dbReference>
<dbReference type="EMBL" id="VHSH01000013">
    <property type="protein sequence ID" value="TQV71915.1"/>
    <property type="molecule type" value="Genomic_DNA"/>
</dbReference>
<evidence type="ECO:0000259" key="5">
    <source>
        <dbReference type="Pfam" id="PF07992"/>
    </source>
</evidence>
<dbReference type="SUPFAM" id="SSF51905">
    <property type="entry name" value="FAD/NAD(P)-binding domain"/>
    <property type="match status" value="2"/>
</dbReference>
<dbReference type="PRINTS" id="PR00411">
    <property type="entry name" value="PNDRDTASEI"/>
</dbReference>
<dbReference type="InterPro" id="IPR036188">
    <property type="entry name" value="FAD/NAD-bd_sf"/>
</dbReference>
<sequence length="413" mass="44639">MTSRAPLVVIGGGQAAASMILKLRSLGDERSIVLFSDEQHAPYQRPNLSKKYLRGELELSDLMVRPSEWYPAHAVELKLGQRVKAIERAEKRIRLADGSTQDYSDLVLATGGEPRRLPAAIGGELSGVYTLRDVADADKLAPLFTAGRRLTIIGGGYIGLEAAAVGAQLGLEVTLVEMAERILQRVAAPETSDYFRVLHQGHGVRILESTQLICMTGDAGRVSQVELSQAGHPETETLAADFVIVGAGINPRSELAEAAGLEVNGGIVVDAACRSSDPSILAAGDCASFIWNGQRTRLESVQNATDQGEAVASTLAGHETDYQPVPWFWSDQYDVKLQIAGLNRGYSDSVIRPGTRDQAISVWYYKDERLLAVDAMNDARSFMTAKRLLQKGISPTRNLVADPQSDLKALLQA</sequence>
<evidence type="ECO:0000256" key="2">
    <source>
        <dbReference type="ARBA" id="ARBA00022630"/>
    </source>
</evidence>
<dbReference type="GO" id="GO:0016651">
    <property type="term" value="F:oxidoreductase activity, acting on NAD(P)H"/>
    <property type="evidence" value="ECO:0007669"/>
    <property type="project" value="TreeGrafter"/>
</dbReference>
<dbReference type="InterPro" id="IPR023753">
    <property type="entry name" value="FAD/NAD-binding_dom"/>
</dbReference>
<dbReference type="Gene3D" id="3.50.50.60">
    <property type="entry name" value="FAD/NAD(P)-binding domain"/>
    <property type="match status" value="2"/>
</dbReference>
<dbReference type="PRINTS" id="PR00368">
    <property type="entry name" value="FADPNR"/>
</dbReference>
<dbReference type="InterPro" id="IPR028202">
    <property type="entry name" value="Reductase_C"/>
</dbReference>
<dbReference type="AlphaFoldDB" id="A0A545T3Z2"/>
<feature type="domain" description="FAD/NAD(P)-binding" evidence="5">
    <location>
        <begin position="7"/>
        <end position="308"/>
    </location>
</feature>
<reference evidence="7 8" key="1">
    <citation type="submission" date="2019-06" db="EMBL/GenBank/DDBJ databases">
        <title>Whole genome sequence for Rhodospirillaceae sp. R148.</title>
        <authorList>
            <person name="Wang G."/>
        </authorList>
    </citation>
    <scope>NUCLEOTIDE SEQUENCE [LARGE SCALE GENOMIC DNA]</scope>
    <source>
        <strain evidence="7 8">R148</strain>
    </source>
</reference>
<dbReference type="Gene3D" id="3.30.390.30">
    <property type="match status" value="1"/>
</dbReference>
<dbReference type="PANTHER" id="PTHR43557">
    <property type="entry name" value="APOPTOSIS-INDUCING FACTOR 1"/>
    <property type="match status" value="1"/>
</dbReference>
<dbReference type="OrthoDB" id="7809559at2"/>